<proteinExistence type="predicted"/>
<gene>
    <name evidence="2" type="ORF">O9G_005651</name>
</gene>
<evidence type="ECO:0000313" key="3">
    <source>
        <dbReference type="Proteomes" id="UP000030755"/>
    </source>
</evidence>
<name>A0A075B4T7_ROZAC</name>
<dbReference type="InterPro" id="IPR020103">
    <property type="entry name" value="PsdUridine_synth_cat_dom_sf"/>
</dbReference>
<dbReference type="GO" id="GO:0001522">
    <property type="term" value="P:pseudouridine synthesis"/>
    <property type="evidence" value="ECO:0007669"/>
    <property type="project" value="InterPro"/>
</dbReference>
<dbReference type="SUPFAM" id="SSF55120">
    <property type="entry name" value="Pseudouridine synthase"/>
    <property type="match status" value="1"/>
</dbReference>
<dbReference type="Proteomes" id="UP000030755">
    <property type="component" value="Unassembled WGS sequence"/>
</dbReference>
<protein>
    <recommendedName>
        <fullName evidence="1">Pseudouridine synthase RsuA/RluA-like domain-containing protein</fullName>
    </recommendedName>
</protein>
<dbReference type="EMBL" id="KE560514">
    <property type="protein sequence ID" value="EPZ36611.1"/>
    <property type="molecule type" value="Genomic_DNA"/>
</dbReference>
<reference evidence="2 3" key="1">
    <citation type="journal article" date="2013" name="Curr. Biol.">
        <title>Shared signatures of parasitism and phylogenomics unite Cryptomycota and microsporidia.</title>
        <authorList>
            <person name="James T.Y."/>
            <person name="Pelin A."/>
            <person name="Bonen L."/>
            <person name="Ahrendt S."/>
            <person name="Sain D."/>
            <person name="Corradi N."/>
            <person name="Stajich J.E."/>
        </authorList>
    </citation>
    <scope>NUCLEOTIDE SEQUENCE [LARGE SCALE GENOMIC DNA]</scope>
    <source>
        <strain evidence="2 3">CSF55</strain>
    </source>
</reference>
<accession>A0A075B4T7</accession>
<dbReference type="Gene3D" id="3.30.2350.10">
    <property type="entry name" value="Pseudouridine synthase"/>
    <property type="match status" value="1"/>
</dbReference>
<dbReference type="InterPro" id="IPR006145">
    <property type="entry name" value="PsdUridine_synth_RsuA/RluA"/>
</dbReference>
<evidence type="ECO:0000313" key="2">
    <source>
        <dbReference type="EMBL" id="EPZ36611.1"/>
    </source>
</evidence>
<evidence type="ECO:0000259" key="1">
    <source>
        <dbReference type="Pfam" id="PF00849"/>
    </source>
</evidence>
<organism evidence="2 3">
    <name type="scientific">Rozella allomycis (strain CSF55)</name>
    <dbReference type="NCBI Taxonomy" id="988480"/>
    <lineage>
        <taxon>Eukaryota</taxon>
        <taxon>Fungi</taxon>
        <taxon>Fungi incertae sedis</taxon>
        <taxon>Cryptomycota</taxon>
        <taxon>Cryptomycota incertae sedis</taxon>
        <taxon>Rozella</taxon>
    </lineage>
</organism>
<sequence length="265" mass="30601">MTKPFPANVPIHIIKKTKDFLFVVKPHGVKSTENCPNSITREPSLAHYLERQLKAEEFKYEVLEPCYGISKNSHGIMAYIHNYNTLERFKSGEISFMKHYAALVHSSPVEKEGIIRLPIRNSKIDFKGDEAETYYRVENRLTDKYSLLHVACKTNISNQIELHLDHLKCPLIGDNIAAYKAENGMLREELSIKDFPKFLSLCTVDVSDIQGSIDFTLSYSTSDVFSYLLGNLRLRLDYEAKKKRRSETIKKHKITIENFFSKTMQ</sequence>
<dbReference type="GO" id="GO:0009982">
    <property type="term" value="F:pseudouridine synthase activity"/>
    <property type="evidence" value="ECO:0007669"/>
    <property type="project" value="InterPro"/>
</dbReference>
<dbReference type="HOGENOM" id="CLU_1050332_0_0_1"/>
<keyword evidence="3" id="KW-1185">Reference proteome</keyword>
<dbReference type="Pfam" id="PF00849">
    <property type="entry name" value="PseudoU_synth_2"/>
    <property type="match status" value="1"/>
</dbReference>
<dbReference type="GO" id="GO:0003723">
    <property type="term" value="F:RNA binding"/>
    <property type="evidence" value="ECO:0007669"/>
    <property type="project" value="InterPro"/>
</dbReference>
<dbReference type="AlphaFoldDB" id="A0A075B4T7"/>
<feature type="domain" description="Pseudouridine synthase RsuA/RluA-like" evidence="1">
    <location>
        <begin position="19"/>
        <end position="165"/>
    </location>
</feature>